<accession>A0A8S1K6E1</accession>
<dbReference type="EMBL" id="CAJJDN010000005">
    <property type="protein sequence ID" value="CAD8050948.1"/>
    <property type="molecule type" value="Genomic_DNA"/>
</dbReference>
<name>A0A8S1K6E1_9CILI</name>
<protein>
    <submittedName>
        <fullName evidence="1">Uncharacterized protein</fullName>
    </submittedName>
</protein>
<comment type="caution">
    <text evidence="1">The sequence shown here is derived from an EMBL/GenBank/DDBJ whole genome shotgun (WGS) entry which is preliminary data.</text>
</comment>
<keyword evidence="2" id="KW-1185">Reference proteome</keyword>
<evidence type="ECO:0000313" key="2">
    <source>
        <dbReference type="Proteomes" id="UP000692954"/>
    </source>
</evidence>
<dbReference type="AlphaFoldDB" id="A0A8S1K6E1"/>
<evidence type="ECO:0000313" key="1">
    <source>
        <dbReference type="EMBL" id="CAD8050948.1"/>
    </source>
</evidence>
<reference evidence="1" key="1">
    <citation type="submission" date="2021-01" db="EMBL/GenBank/DDBJ databases">
        <authorList>
            <consortium name="Genoscope - CEA"/>
            <person name="William W."/>
        </authorList>
    </citation>
    <scope>NUCLEOTIDE SEQUENCE</scope>
</reference>
<proteinExistence type="predicted"/>
<dbReference type="Proteomes" id="UP000692954">
    <property type="component" value="Unassembled WGS sequence"/>
</dbReference>
<sequence>MREQIDGELPQLEQKTQKKEFRNMEERLEYESEMKQYTGKALLSIPTFEKTLVHYNWDNLQQIPQKLLFQQ</sequence>
<organism evidence="1 2">
    <name type="scientific">Paramecium sonneborni</name>
    <dbReference type="NCBI Taxonomy" id="65129"/>
    <lineage>
        <taxon>Eukaryota</taxon>
        <taxon>Sar</taxon>
        <taxon>Alveolata</taxon>
        <taxon>Ciliophora</taxon>
        <taxon>Intramacronucleata</taxon>
        <taxon>Oligohymenophorea</taxon>
        <taxon>Peniculida</taxon>
        <taxon>Parameciidae</taxon>
        <taxon>Paramecium</taxon>
    </lineage>
</organism>
<gene>
    <name evidence="1" type="ORF">PSON_ATCC_30995.1.T0050274</name>
</gene>